<evidence type="ECO:0000256" key="2">
    <source>
        <dbReference type="ARBA" id="ARBA00006175"/>
    </source>
</evidence>
<comment type="subcellular location">
    <subcellularLocation>
        <location evidence="1">Membrane</location>
        <topology evidence="1">Multi-pass membrane protein</topology>
    </subcellularLocation>
</comment>
<dbReference type="GO" id="GO:0015254">
    <property type="term" value="F:glycerol channel activity"/>
    <property type="evidence" value="ECO:0007669"/>
    <property type="project" value="TreeGrafter"/>
</dbReference>
<evidence type="ECO:0000256" key="5">
    <source>
        <dbReference type="ARBA" id="ARBA00022737"/>
    </source>
</evidence>
<dbReference type="SUPFAM" id="SSF81338">
    <property type="entry name" value="Aquaporin-like"/>
    <property type="match status" value="1"/>
</dbReference>
<dbReference type="GO" id="GO:0015250">
    <property type="term" value="F:water channel activity"/>
    <property type="evidence" value="ECO:0007669"/>
    <property type="project" value="TreeGrafter"/>
</dbReference>
<accession>A0A0C3BT69</accession>
<dbReference type="HOGENOM" id="CLU_020019_6_1_1"/>
<feature type="transmembrane region" description="Helical" evidence="9">
    <location>
        <begin position="228"/>
        <end position="252"/>
    </location>
</feature>
<dbReference type="PANTHER" id="PTHR43829">
    <property type="entry name" value="AQUAPORIN OR AQUAGLYCEROPORIN RELATED"/>
    <property type="match status" value="1"/>
</dbReference>
<dbReference type="PRINTS" id="PR00783">
    <property type="entry name" value="MINTRINSICP"/>
</dbReference>
<feature type="transmembrane region" description="Helical" evidence="9">
    <location>
        <begin position="36"/>
        <end position="57"/>
    </location>
</feature>
<keyword evidence="7 9" id="KW-0472">Membrane</keyword>
<keyword evidence="6 9" id="KW-1133">Transmembrane helix</keyword>
<sequence>MSTPLVHLRDIHKRPAIFTLWEKIRNRKQVHWAMEYMAEAIGVGYALGIIFAIGLFAGTSGGHFNPAVTITMVIFKGFPKAKAVRYLVAQILGAYIASLVVYAQWKTLIDVAEGILMEEGPAVFAATQFTPNGPPGAFGAYLLPGGNTIPRVFMNEFVNCTLIAMVIWGGLDPCNIAIPPAAAGPIIAFSYAAAIWGFGVPGVSLNAARDIGARLGVLTIWGMDAGGGGYSAISALVNIPATLLGAAIYEVFFVDSDRGKKLSVTPKISSS</sequence>
<proteinExistence type="inferred from homology"/>
<reference evidence="10 11" key="1">
    <citation type="submission" date="2014-04" db="EMBL/GenBank/DDBJ databases">
        <authorList>
            <consortium name="DOE Joint Genome Institute"/>
            <person name="Kuo A."/>
            <person name="Gay G."/>
            <person name="Dore J."/>
            <person name="Kohler A."/>
            <person name="Nagy L.G."/>
            <person name="Floudas D."/>
            <person name="Copeland A."/>
            <person name="Barry K.W."/>
            <person name="Cichocki N."/>
            <person name="Veneault-Fourrey C."/>
            <person name="LaButti K."/>
            <person name="Lindquist E.A."/>
            <person name="Lipzen A."/>
            <person name="Lundell T."/>
            <person name="Morin E."/>
            <person name="Murat C."/>
            <person name="Sun H."/>
            <person name="Tunlid A."/>
            <person name="Henrissat B."/>
            <person name="Grigoriev I.V."/>
            <person name="Hibbett D.S."/>
            <person name="Martin F."/>
            <person name="Nordberg H.P."/>
            <person name="Cantor M.N."/>
            <person name="Hua S.X."/>
        </authorList>
    </citation>
    <scope>NUCLEOTIDE SEQUENCE [LARGE SCALE GENOMIC DNA]</scope>
    <source>
        <strain evidence="11">h7</strain>
    </source>
</reference>
<dbReference type="InterPro" id="IPR050363">
    <property type="entry name" value="MIP/Aquaporin"/>
</dbReference>
<dbReference type="Gene3D" id="1.20.1080.10">
    <property type="entry name" value="Glycerol uptake facilitator protein"/>
    <property type="match status" value="1"/>
</dbReference>
<feature type="transmembrane region" description="Helical" evidence="9">
    <location>
        <begin position="152"/>
        <end position="171"/>
    </location>
</feature>
<feature type="transmembrane region" description="Helical" evidence="9">
    <location>
        <begin position="183"/>
        <end position="208"/>
    </location>
</feature>
<evidence type="ECO:0000313" key="11">
    <source>
        <dbReference type="Proteomes" id="UP000053424"/>
    </source>
</evidence>
<organism evidence="10 11">
    <name type="scientific">Hebeloma cylindrosporum</name>
    <dbReference type="NCBI Taxonomy" id="76867"/>
    <lineage>
        <taxon>Eukaryota</taxon>
        <taxon>Fungi</taxon>
        <taxon>Dikarya</taxon>
        <taxon>Basidiomycota</taxon>
        <taxon>Agaricomycotina</taxon>
        <taxon>Agaricomycetes</taxon>
        <taxon>Agaricomycetidae</taxon>
        <taxon>Agaricales</taxon>
        <taxon>Agaricineae</taxon>
        <taxon>Hymenogastraceae</taxon>
        <taxon>Hebeloma</taxon>
    </lineage>
</organism>
<dbReference type="AlphaFoldDB" id="A0A0C3BT69"/>
<keyword evidence="5" id="KW-0677">Repeat</keyword>
<dbReference type="GO" id="GO:0005886">
    <property type="term" value="C:plasma membrane"/>
    <property type="evidence" value="ECO:0007669"/>
    <property type="project" value="TreeGrafter"/>
</dbReference>
<name>A0A0C3BT69_HEBCY</name>
<dbReference type="PANTHER" id="PTHR43829:SF14">
    <property type="entry name" value="AQUAPORIN 3"/>
    <property type="match status" value="1"/>
</dbReference>
<keyword evidence="11" id="KW-1185">Reference proteome</keyword>
<evidence type="ECO:0000313" key="10">
    <source>
        <dbReference type="EMBL" id="KIM39875.1"/>
    </source>
</evidence>
<reference evidence="11" key="2">
    <citation type="submission" date="2015-01" db="EMBL/GenBank/DDBJ databases">
        <title>Evolutionary Origins and Diversification of the Mycorrhizal Mutualists.</title>
        <authorList>
            <consortium name="DOE Joint Genome Institute"/>
            <consortium name="Mycorrhizal Genomics Consortium"/>
            <person name="Kohler A."/>
            <person name="Kuo A."/>
            <person name="Nagy L.G."/>
            <person name="Floudas D."/>
            <person name="Copeland A."/>
            <person name="Barry K.W."/>
            <person name="Cichocki N."/>
            <person name="Veneault-Fourrey C."/>
            <person name="LaButti K."/>
            <person name="Lindquist E.A."/>
            <person name="Lipzen A."/>
            <person name="Lundell T."/>
            <person name="Morin E."/>
            <person name="Murat C."/>
            <person name="Riley R."/>
            <person name="Ohm R."/>
            <person name="Sun H."/>
            <person name="Tunlid A."/>
            <person name="Henrissat B."/>
            <person name="Grigoriev I.V."/>
            <person name="Hibbett D.S."/>
            <person name="Martin F."/>
        </authorList>
    </citation>
    <scope>NUCLEOTIDE SEQUENCE [LARGE SCALE GENOMIC DNA]</scope>
    <source>
        <strain evidence="11">h7</strain>
    </source>
</reference>
<protein>
    <recommendedName>
        <fullName evidence="12">Aquaporin</fullName>
    </recommendedName>
</protein>
<dbReference type="OrthoDB" id="3222at2759"/>
<dbReference type="InterPro" id="IPR000425">
    <property type="entry name" value="MIP"/>
</dbReference>
<dbReference type="InterPro" id="IPR022357">
    <property type="entry name" value="MIP_CS"/>
</dbReference>
<dbReference type="EMBL" id="KN831784">
    <property type="protein sequence ID" value="KIM39875.1"/>
    <property type="molecule type" value="Genomic_DNA"/>
</dbReference>
<evidence type="ECO:0000256" key="1">
    <source>
        <dbReference type="ARBA" id="ARBA00004141"/>
    </source>
</evidence>
<dbReference type="InterPro" id="IPR023271">
    <property type="entry name" value="Aquaporin-like"/>
</dbReference>
<evidence type="ECO:0000256" key="6">
    <source>
        <dbReference type="ARBA" id="ARBA00022989"/>
    </source>
</evidence>
<evidence type="ECO:0000256" key="3">
    <source>
        <dbReference type="ARBA" id="ARBA00022448"/>
    </source>
</evidence>
<feature type="transmembrane region" description="Helical" evidence="9">
    <location>
        <begin position="86"/>
        <end position="105"/>
    </location>
</feature>
<evidence type="ECO:0000256" key="7">
    <source>
        <dbReference type="ARBA" id="ARBA00023136"/>
    </source>
</evidence>
<evidence type="ECO:0000256" key="9">
    <source>
        <dbReference type="SAM" id="Phobius"/>
    </source>
</evidence>
<comment type="similarity">
    <text evidence="2 8">Belongs to the MIP/aquaporin (TC 1.A.8) family.</text>
</comment>
<evidence type="ECO:0000256" key="8">
    <source>
        <dbReference type="RuleBase" id="RU000477"/>
    </source>
</evidence>
<evidence type="ECO:0008006" key="12">
    <source>
        <dbReference type="Google" id="ProtNLM"/>
    </source>
</evidence>
<dbReference type="Pfam" id="PF00230">
    <property type="entry name" value="MIP"/>
    <property type="match status" value="1"/>
</dbReference>
<dbReference type="Proteomes" id="UP000053424">
    <property type="component" value="Unassembled WGS sequence"/>
</dbReference>
<keyword evidence="3 8" id="KW-0813">Transport</keyword>
<evidence type="ECO:0000256" key="4">
    <source>
        <dbReference type="ARBA" id="ARBA00022692"/>
    </source>
</evidence>
<keyword evidence="4 8" id="KW-0812">Transmembrane</keyword>
<gene>
    <name evidence="10" type="ORF">M413DRAFT_19626</name>
</gene>
<dbReference type="PROSITE" id="PS00221">
    <property type="entry name" value="MIP"/>
    <property type="match status" value="1"/>
</dbReference>
<dbReference type="STRING" id="686832.A0A0C3BT69"/>